<dbReference type="AlphaFoldDB" id="A0A7S3Q1N8"/>
<name>A0A7S3Q1N8_9STRA</name>
<comment type="subcellular location">
    <subcellularLocation>
        <location evidence="1">Membrane</location>
        <topology evidence="1">Multi-pass membrane protein</topology>
    </subcellularLocation>
</comment>
<comment type="similarity">
    <text evidence="2">Belongs to the amino acid/polyamine transporter 2 family.</text>
</comment>
<feature type="transmembrane region" description="Helical" evidence="9">
    <location>
        <begin position="314"/>
        <end position="332"/>
    </location>
</feature>
<feature type="transmembrane region" description="Helical" evidence="9">
    <location>
        <begin position="396"/>
        <end position="415"/>
    </location>
</feature>
<feature type="transmembrane region" description="Helical" evidence="9">
    <location>
        <begin position="688"/>
        <end position="709"/>
    </location>
</feature>
<sequence length="781" mass="85701">MTSTPTEAEDQAFSSPPPSISVSTRSNSSLDTYSPSLSSSSRSYSPSPSHTPSLQRDNSFSQHSKRITTLLQRSLSFEPLLKRKSTFWPTREEVIARHPNINDEFLNPVYDSTLRKTDPLSAIFNLVATVCGGGVLTLPIAFARAGIIPSTIMMIVSAIATDFSMYILCSCARRTGTNSYGDVTRVAFGTTAEIGVTVLLFVFLLFVIVAYFILVKDIWTPVLMFIFPKLKEWSDEMLVEYFDGAFTKETASAFGFSNSNSNADYNSYGVNTTNNAYDPDESNIPSFIFLVIFIIISFPLLLKRDLYALRHTCYVGFTSLILLIVAIVRRSYEVNCVDQVGIFGRKVKWMTDDINDVIYAFPIIALSFFSIYNVLSVHSALIRPTRERVKFVVDGTILICLVLFYIVGLCGYLYSYDQTLDNILLNFPLEFKDVLIGRIGYGFTLMFGLPLVFLPAREALLRIPVLIYRWWCSNGDEYGNGEDCSVRPGLPVRLSPCLYTSSPSQSIRKSGVTKDGHMIVNGIDFDEERPLLLRRNADVIPLEKLVGADGRILLPPMSSVGAVTGKATVPVASTTTTFGYGSTTPVPVMTKSTSNDDDTNNDTIEEDGGEGSITTSDNTVVCKAPIIEKAPSAEKATSTATVTPSSLTSYQDSASMILKRVSNMSNTSTGTMDRSQMTFEELLEEAPVAIHVLSTISILAVAFFCAVALPGVGVVWSICGSSMSIVIGFFVPAACYLKIRTKKGLNNPRTIASLFMVFFSIISSVVCTSHVIADVRLNQSK</sequence>
<feature type="region of interest" description="Disordered" evidence="8">
    <location>
        <begin position="1"/>
        <end position="61"/>
    </location>
</feature>
<evidence type="ECO:0000259" key="10">
    <source>
        <dbReference type="Pfam" id="PF01490"/>
    </source>
</evidence>
<feature type="compositionally biased region" description="Acidic residues" evidence="8">
    <location>
        <begin position="595"/>
        <end position="609"/>
    </location>
</feature>
<feature type="transmembrane region" description="Helical" evidence="9">
    <location>
        <begin position="715"/>
        <end position="739"/>
    </location>
</feature>
<feature type="region of interest" description="Disordered" evidence="8">
    <location>
        <begin position="587"/>
        <end position="615"/>
    </location>
</feature>
<feature type="transmembrane region" description="Helical" evidence="9">
    <location>
        <begin position="122"/>
        <end position="141"/>
    </location>
</feature>
<dbReference type="PANTHER" id="PTHR22950">
    <property type="entry name" value="AMINO ACID TRANSPORTER"/>
    <property type="match status" value="1"/>
</dbReference>
<evidence type="ECO:0000256" key="1">
    <source>
        <dbReference type="ARBA" id="ARBA00004141"/>
    </source>
</evidence>
<evidence type="ECO:0000313" key="11">
    <source>
        <dbReference type="EMBL" id="CAE0463012.1"/>
    </source>
</evidence>
<evidence type="ECO:0000256" key="4">
    <source>
        <dbReference type="ARBA" id="ARBA00022692"/>
    </source>
</evidence>
<feature type="domain" description="Amino acid transporter transmembrane" evidence="10">
    <location>
        <begin position="283"/>
        <end position="460"/>
    </location>
</feature>
<evidence type="ECO:0000256" key="2">
    <source>
        <dbReference type="ARBA" id="ARBA00008066"/>
    </source>
</evidence>
<dbReference type="GO" id="GO:0015179">
    <property type="term" value="F:L-amino acid transmembrane transporter activity"/>
    <property type="evidence" value="ECO:0007669"/>
    <property type="project" value="TreeGrafter"/>
</dbReference>
<feature type="compositionally biased region" description="Low complexity" evidence="8">
    <location>
        <begin position="26"/>
        <end position="53"/>
    </location>
</feature>
<keyword evidence="5" id="KW-0029">Amino-acid transport</keyword>
<feature type="transmembrane region" description="Helical" evidence="9">
    <location>
        <begin position="435"/>
        <end position="454"/>
    </location>
</feature>
<evidence type="ECO:0000256" key="5">
    <source>
        <dbReference type="ARBA" id="ARBA00022970"/>
    </source>
</evidence>
<evidence type="ECO:0000256" key="3">
    <source>
        <dbReference type="ARBA" id="ARBA00022448"/>
    </source>
</evidence>
<dbReference type="EMBL" id="HBIO01010132">
    <property type="protein sequence ID" value="CAE0463012.1"/>
    <property type="molecule type" value="Transcribed_RNA"/>
</dbReference>
<gene>
    <name evidence="11" type="ORF">CDEB00056_LOCUS7853</name>
</gene>
<feature type="transmembrane region" description="Helical" evidence="9">
    <location>
        <begin position="751"/>
        <end position="773"/>
    </location>
</feature>
<feature type="transmembrane region" description="Helical" evidence="9">
    <location>
        <begin position="147"/>
        <end position="169"/>
    </location>
</feature>
<evidence type="ECO:0000256" key="8">
    <source>
        <dbReference type="SAM" id="MobiDB-lite"/>
    </source>
</evidence>
<feature type="transmembrane region" description="Helical" evidence="9">
    <location>
        <begin position="284"/>
        <end position="302"/>
    </location>
</feature>
<feature type="transmembrane region" description="Helical" evidence="9">
    <location>
        <begin position="357"/>
        <end position="375"/>
    </location>
</feature>
<keyword evidence="7 9" id="KW-0472">Membrane</keyword>
<organism evidence="11">
    <name type="scientific">Chaetoceros debilis</name>
    <dbReference type="NCBI Taxonomy" id="122233"/>
    <lineage>
        <taxon>Eukaryota</taxon>
        <taxon>Sar</taxon>
        <taxon>Stramenopiles</taxon>
        <taxon>Ochrophyta</taxon>
        <taxon>Bacillariophyta</taxon>
        <taxon>Coscinodiscophyceae</taxon>
        <taxon>Chaetocerotophycidae</taxon>
        <taxon>Chaetocerotales</taxon>
        <taxon>Chaetocerotaceae</taxon>
        <taxon>Chaetoceros</taxon>
    </lineage>
</organism>
<dbReference type="InterPro" id="IPR013057">
    <property type="entry name" value="AA_transpt_TM"/>
</dbReference>
<dbReference type="Pfam" id="PF01490">
    <property type="entry name" value="Aa_trans"/>
    <property type="match status" value="2"/>
</dbReference>
<evidence type="ECO:0000256" key="7">
    <source>
        <dbReference type="ARBA" id="ARBA00023136"/>
    </source>
</evidence>
<reference evidence="11" key="1">
    <citation type="submission" date="2021-01" db="EMBL/GenBank/DDBJ databases">
        <authorList>
            <person name="Corre E."/>
            <person name="Pelletier E."/>
            <person name="Niang G."/>
            <person name="Scheremetjew M."/>
            <person name="Finn R."/>
            <person name="Kale V."/>
            <person name="Holt S."/>
            <person name="Cochrane G."/>
            <person name="Meng A."/>
            <person name="Brown T."/>
            <person name="Cohen L."/>
        </authorList>
    </citation>
    <scope>NUCLEOTIDE SEQUENCE</scope>
    <source>
        <strain evidence="11">MM31A-1</strain>
    </source>
</reference>
<feature type="transmembrane region" description="Helical" evidence="9">
    <location>
        <begin position="190"/>
        <end position="214"/>
    </location>
</feature>
<keyword evidence="6 9" id="KW-1133">Transmembrane helix</keyword>
<dbReference type="PANTHER" id="PTHR22950:SF458">
    <property type="entry name" value="SODIUM-COUPLED NEUTRAL AMINO ACID TRANSPORTER 11-RELATED"/>
    <property type="match status" value="1"/>
</dbReference>
<keyword evidence="3" id="KW-0813">Transport</keyword>
<dbReference type="GO" id="GO:0016020">
    <property type="term" value="C:membrane"/>
    <property type="evidence" value="ECO:0007669"/>
    <property type="project" value="UniProtKB-SubCell"/>
</dbReference>
<evidence type="ECO:0000256" key="6">
    <source>
        <dbReference type="ARBA" id="ARBA00022989"/>
    </source>
</evidence>
<protein>
    <recommendedName>
        <fullName evidence="10">Amino acid transporter transmembrane domain-containing protein</fullName>
    </recommendedName>
</protein>
<keyword evidence="4 9" id="KW-0812">Transmembrane</keyword>
<accession>A0A7S3Q1N8</accession>
<proteinExistence type="inferred from homology"/>
<feature type="domain" description="Amino acid transporter transmembrane" evidence="10">
    <location>
        <begin position="116"/>
        <end position="227"/>
    </location>
</feature>
<evidence type="ECO:0000256" key="9">
    <source>
        <dbReference type="SAM" id="Phobius"/>
    </source>
</evidence>